<evidence type="ECO:0000259" key="4">
    <source>
        <dbReference type="PROSITE" id="PS50835"/>
    </source>
</evidence>
<dbReference type="SMART" id="SM00409">
    <property type="entry name" value="IG"/>
    <property type="match status" value="2"/>
</dbReference>
<protein>
    <submittedName>
        <fullName evidence="6">Uncharacterized protein LOC102384010</fullName>
    </submittedName>
</protein>
<keyword evidence="3" id="KW-0732">Signal</keyword>
<dbReference type="InterPro" id="IPR013106">
    <property type="entry name" value="Ig_V-set"/>
</dbReference>
<dbReference type="InterPro" id="IPR007110">
    <property type="entry name" value="Ig-like_dom"/>
</dbReference>
<dbReference type="PROSITE" id="PS50835">
    <property type="entry name" value="IG_LIKE"/>
    <property type="match status" value="3"/>
</dbReference>
<dbReference type="GO" id="GO:0050853">
    <property type="term" value="P:B cell receptor signaling pathway"/>
    <property type="evidence" value="ECO:0007669"/>
    <property type="project" value="TreeGrafter"/>
</dbReference>
<dbReference type="SMART" id="SM00406">
    <property type="entry name" value="IGv"/>
    <property type="match status" value="2"/>
</dbReference>
<dbReference type="Pfam" id="PF07654">
    <property type="entry name" value="C1-set"/>
    <property type="match status" value="2"/>
</dbReference>
<dbReference type="CDD" id="cd00099">
    <property type="entry name" value="IgV"/>
    <property type="match status" value="2"/>
</dbReference>
<dbReference type="InterPro" id="IPR013783">
    <property type="entry name" value="Ig-like_fold"/>
</dbReference>
<name>A0A3Q0FVX8_ALLSI</name>
<gene>
    <name evidence="6" type="primary">LOC102384010</name>
</gene>
<accession>A0A3Q0FVX8</accession>
<sequence length="549" mass="59002">MLVAGCLLLSVLALGAALSLHQTPPVLFAEVGGTAEILCSPGEPVEGGKGKYYWYLRREGKVPTCVWKCLDDNNKSRFACKLDRHGLTLEISSIQHNDSGVYYCAVKWGFYLAFGKGSRLIVGDSYTPSASVLLLAASPQGTDLSGTADLACLVRGVSNPVHVAWTIPGASQEQQLTRSVKGKDGALMLINHISIPVATWASAAAVTCEVWFNSSGSSVQRSAWFRKRDSYSAGDTCELALPSPLRLSRSSAPELGPSRPHGDAVLGVQLHLHQPQRFLFVEVGGTAEIPCSSREDLDGGGTVHWYLRRVGEAPTRMKDCINDKNVSKFACKHQRYSTTLEIRDIQRNESGIYYCARAVTGSMTFGNGTTVIIGDSFTDSSSVLLLGPVAGENGAMDPAHLACVIRGVSNLVWVSWHVPGEERAQGLPRLLKASDGSLTLIHGISIPWASWASGATVTCEVTFNSSGSSVTRHAVYSAPPSAPCVMLSVVAVGSALLLVTVPLSLIWIHCPPRWGSRPREAVPRISQENQDGLIYTELVFKPLTPHKPR</sequence>
<dbReference type="AlphaFoldDB" id="A0A3Q0FVX8"/>
<evidence type="ECO:0000256" key="2">
    <source>
        <dbReference type="SAM" id="Phobius"/>
    </source>
</evidence>
<dbReference type="GO" id="GO:0019815">
    <property type="term" value="C:B cell receptor complex"/>
    <property type="evidence" value="ECO:0007669"/>
    <property type="project" value="TreeGrafter"/>
</dbReference>
<keyword evidence="1" id="KW-0393">Immunoglobulin domain</keyword>
<dbReference type="GeneID" id="102384010"/>
<organism evidence="5 6">
    <name type="scientific">Alligator sinensis</name>
    <name type="common">Chinese alligator</name>
    <dbReference type="NCBI Taxonomy" id="38654"/>
    <lineage>
        <taxon>Eukaryota</taxon>
        <taxon>Metazoa</taxon>
        <taxon>Chordata</taxon>
        <taxon>Craniata</taxon>
        <taxon>Vertebrata</taxon>
        <taxon>Euteleostomi</taxon>
        <taxon>Archelosauria</taxon>
        <taxon>Archosauria</taxon>
        <taxon>Crocodylia</taxon>
        <taxon>Alligatoridae</taxon>
        <taxon>Alligatorinae</taxon>
        <taxon>Alligator</taxon>
    </lineage>
</organism>
<feature type="signal peptide" evidence="3">
    <location>
        <begin position="1"/>
        <end position="17"/>
    </location>
</feature>
<keyword evidence="2" id="KW-1133">Transmembrane helix</keyword>
<dbReference type="InterPro" id="IPR003599">
    <property type="entry name" value="Ig_sub"/>
</dbReference>
<evidence type="ECO:0000313" key="6">
    <source>
        <dbReference type="RefSeq" id="XP_025051417.1"/>
    </source>
</evidence>
<dbReference type="SUPFAM" id="SSF48726">
    <property type="entry name" value="Immunoglobulin"/>
    <property type="match status" value="4"/>
</dbReference>
<keyword evidence="5" id="KW-1185">Reference proteome</keyword>
<dbReference type="KEGG" id="asn:102384010"/>
<feature type="transmembrane region" description="Helical" evidence="2">
    <location>
        <begin position="485"/>
        <end position="508"/>
    </location>
</feature>
<evidence type="ECO:0000313" key="5">
    <source>
        <dbReference type="Proteomes" id="UP000189705"/>
    </source>
</evidence>
<dbReference type="Pfam" id="PF07686">
    <property type="entry name" value="V-set"/>
    <property type="match status" value="2"/>
</dbReference>
<dbReference type="InterPro" id="IPR003597">
    <property type="entry name" value="Ig_C1-set"/>
</dbReference>
<reference evidence="6" key="1">
    <citation type="submission" date="2025-08" db="UniProtKB">
        <authorList>
            <consortium name="RefSeq"/>
        </authorList>
    </citation>
    <scope>IDENTIFICATION</scope>
</reference>
<dbReference type="PANTHER" id="PTHR14334">
    <property type="entry name" value="B-CELL ANTIGEN RECEPTOR COMPLEX-ASSOCIATED PROTEIN"/>
    <property type="match status" value="1"/>
</dbReference>
<feature type="domain" description="Ig-like" evidence="4">
    <location>
        <begin position="391"/>
        <end position="471"/>
    </location>
</feature>
<feature type="chain" id="PRO_5018082213" evidence="3">
    <location>
        <begin position="18"/>
        <end position="549"/>
    </location>
</feature>
<evidence type="ECO:0000256" key="1">
    <source>
        <dbReference type="ARBA" id="ARBA00023319"/>
    </source>
</evidence>
<dbReference type="GO" id="GO:0009897">
    <property type="term" value="C:external side of plasma membrane"/>
    <property type="evidence" value="ECO:0007669"/>
    <property type="project" value="TreeGrafter"/>
</dbReference>
<dbReference type="InterPro" id="IPR036179">
    <property type="entry name" value="Ig-like_dom_sf"/>
</dbReference>
<keyword evidence="2" id="KW-0472">Membrane</keyword>
<dbReference type="RefSeq" id="XP_025051417.1">
    <property type="nucleotide sequence ID" value="XM_025195632.1"/>
</dbReference>
<feature type="domain" description="Ig-like" evidence="4">
    <location>
        <begin position="253"/>
        <end position="355"/>
    </location>
</feature>
<dbReference type="Gene3D" id="2.60.40.10">
    <property type="entry name" value="Immunoglobulins"/>
    <property type="match status" value="4"/>
</dbReference>
<keyword evidence="2" id="KW-0812">Transmembrane</keyword>
<dbReference type="InParanoid" id="A0A3Q0FVX8"/>
<dbReference type="Proteomes" id="UP000189705">
    <property type="component" value="Unplaced"/>
</dbReference>
<evidence type="ECO:0000256" key="3">
    <source>
        <dbReference type="SAM" id="SignalP"/>
    </source>
</evidence>
<proteinExistence type="predicted"/>
<dbReference type="GO" id="GO:0030183">
    <property type="term" value="P:B cell differentiation"/>
    <property type="evidence" value="ECO:0007669"/>
    <property type="project" value="TreeGrafter"/>
</dbReference>
<feature type="domain" description="Ig-like" evidence="4">
    <location>
        <begin position="128"/>
        <end position="224"/>
    </location>
</feature>